<comment type="caution">
    <text evidence="1">The sequence shown here is derived from an EMBL/GenBank/DDBJ whole genome shotgun (WGS) entry which is preliminary data.</text>
</comment>
<reference evidence="1 2" key="1">
    <citation type="submission" date="2018-01" db="EMBL/GenBank/DDBJ databases">
        <title>A novel member of the phylum Bacteroidetes isolated from glacier ice.</title>
        <authorList>
            <person name="Liu Q."/>
            <person name="Xin Y.-H."/>
        </authorList>
    </citation>
    <scope>NUCLEOTIDE SEQUENCE [LARGE SCALE GENOMIC DNA]</scope>
    <source>
        <strain evidence="1 2">RB1R16</strain>
    </source>
</reference>
<dbReference type="EMBL" id="PPSL01000002">
    <property type="protein sequence ID" value="PQJ11206.1"/>
    <property type="molecule type" value="Genomic_DNA"/>
</dbReference>
<sequence length="332" mass="35856">MEGGKAMQILQQRDKKTIMTKKLLPAILVSIFAIASCTKTARVEPTPTPVDSTIYYTYSMSSIYTSLKVVPRTVVLNPALGGSFVGNSGTIYTFPANAFQTVSGGAVTGNINLDLSEYIKRGDMMFSRILPVSDGNALVSGGELQVTAYQGGTKLMLKPGFNFTAVIPQLGAISTGMQFFYGQTVNTSVNPVNWHPTATWGGAGTTTYIGDTIAVQSDSLGLVAAGRFLTSPNYQTFSLTIDGPQFDDSDHVQAYALFDNNRVVYPMAARYHQKISETHVPNVPVHFVVWGIYHGDFYGGISTNITPLNGWAYTMSIVKVNPITFLAQVNAL</sequence>
<dbReference type="Proteomes" id="UP000239872">
    <property type="component" value="Unassembled WGS sequence"/>
</dbReference>
<keyword evidence="2" id="KW-1185">Reference proteome</keyword>
<proteinExistence type="predicted"/>
<organism evidence="1 2">
    <name type="scientific">Flavipsychrobacter stenotrophus</name>
    <dbReference type="NCBI Taxonomy" id="2077091"/>
    <lineage>
        <taxon>Bacteria</taxon>
        <taxon>Pseudomonadati</taxon>
        <taxon>Bacteroidota</taxon>
        <taxon>Chitinophagia</taxon>
        <taxon>Chitinophagales</taxon>
        <taxon>Chitinophagaceae</taxon>
        <taxon>Flavipsychrobacter</taxon>
    </lineage>
</organism>
<protein>
    <submittedName>
        <fullName evidence="1">Uncharacterized protein</fullName>
    </submittedName>
</protein>
<evidence type="ECO:0000313" key="1">
    <source>
        <dbReference type="EMBL" id="PQJ11206.1"/>
    </source>
</evidence>
<name>A0A2S7SXF6_9BACT</name>
<evidence type="ECO:0000313" key="2">
    <source>
        <dbReference type="Proteomes" id="UP000239872"/>
    </source>
</evidence>
<dbReference type="AlphaFoldDB" id="A0A2S7SXF6"/>
<gene>
    <name evidence="1" type="ORF">CJD36_005210</name>
</gene>
<accession>A0A2S7SXF6</accession>